<dbReference type="Pfam" id="PF05594">
    <property type="entry name" value="Fil_haemagg"/>
    <property type="match status" value="21"/>
</dbReference>
<reference evidence="2 3" key="1">
    <citation type="submission" date="2022-10" db="EMBL/GenBank/DDBJ databases">
        <title>Characterization of Pseudomonas capsici strains from pepper and tomato in Georgia.</title>
        <authorList>
            <person name="Zhao M."/>
            <person name="Dutta B."/>
        </authorList>
    </citation>
    <scope>NUCLEOTIDE SEQUENCE [LARGE SCALE GENOMIC DNA]</scope>
    <source>
        <strain evidence="2 3">Pc20-5</strain>
    </source>
</reference>
<dbReference type="InterPro" id="IPR025157">
    <property type="entry name" value="Hemagglutinin_rpt"/>
</dbReference>
<dbReference type="NCBIfam" id="TIGR01731">
    <property type="entry name" value="fil_hemag_20aa"/>
    <property type="match status" value="63"/>
</dbReference>
<dbReference type="Proteomes" id="UP001207294">
    <property type="component" value="Unassembled WGS sequence"/>
</dbReference>
<dbReference type="PANTHER" id="PTHR42059:SF1">
    <property type="entry name" value="TNT DOMAIN-CONTAINING PROTEIN"/>
    <property type="match status" value="1"/>
</dbReference>
<dbReference type="Pfam" id="PF14021">
    <property type="entry name" value="TNT"/>
    <property type="match status" value="1"/>
</dbReference>
<dbReference type="InterPro" id="IPR008619">
    <property type="entry name" value="Filamentous_hemagglutn_rpt"/>
</dbReference>
<dbReference type="InterPro" id="IPR010069">
    <property type="entry name" value="CdiA_FHA1_rpt"/>
</dbReference>
<dbReference type="RefSeq" id="WP_206401236.1">
    <property type="nucleotide sequence ID" value="NZ_JAFGZD010000001.1"/>
</dbReference>
<evidence type="ECO:0000313" key="3">
    <source>
        <dbReference type="Proteomes" id="UP001207294"/>
    </source>
</evidence>
<organism evidence="2 3">
    <name type="scientific">Pseudomonas capsici</name>
    <dbReference type="NCBI Taxonomy" id="2810614"/>
    <lineage>
        <taxon>Bacteria</taxon>
        <taxon>Pseudomonadati</taxon>
        <taxon>Pseudomonadota</taxon>
        <taxon>Gammaproteobacteria</taxon>
        <taxon>Pseudomonadales</taxon>
        <taxon>Pseudomonadaceae</taxon>
        <taxon>Pseudomonas</taxon>
    </lineage>
</organism>
<gene>
    <name evidence="2" type="ORF">OH718_01845</name>
</gene>
<dbReference type="EMBL" id="JAOXML010000001">
    <property type="protein sequence ID" value="MCV4375329.1"/>
    <property type="molecule type" value="Genomic_DNA"/>
</dbReference>
<dbReference type="InterPro" id="IPR053024">
    <property type="entry name" value="Fungal_surface_NADase"/>
</dbReference>
<dbReference type="InterPro" id="IPR011050">
    <property type="entry name" value="Pectin_lyase_fold/virulence"/>
</dbReference>
<sequence>MDAKHLAFLARQPSARVQPRERFCGLPKRGIALILAHAMFWQPMWAQADGVVVSGSGTGLGQAGNGVPIVNIATPNAGGLSHNQFQQYNVDAQGLILNNIAQQTGATQLGGIIVGNPNLNNGVAAQVILNEVVGANASQLKGYTEVAGQAARVIVANPYGITCNGCGFLNTPQVTLTTGKPVLDGNGNLTHFNVQNGSVAIEGLGLNADNVDQFDIITRSAKLNAELHAKRLNVIAGRNDVDARTLTATALADDGSAKPELAIDSSALGGMYVGAVKLVGTEAGVGVRLASNVAASAGDIQIDANGHLSLTQAAASGAVTVKAASVEANGPLYAGSSLTVTTPGDLAIQQNVAARDVVTLSSGGQLTNTAIIEAGVNADTGRNATGDVVLSADNLTNTGSVVASRALQANATRTLTNQGGTLSGQASTRVTATTLDNHQSGRILSQGGSVDITSSQVANQGGRIASSGALTLTADTVNNNQGVVRSEGTLSLDSGSLANTAGSVTSKGAATLTVTDAVVNQGGEVLSDAALTLNSGTLDNSRSGRIAGKGVTVTTGAFDNHLDGRLTSTEALRLTAAQVNNSEAGRIASAMALTAVVTGLDQHADGRLYSSSDVSLDLSRGHLNNQDGLITAPGQLLLKNFGTVDNQRGEISSAQGFTLAATSLDNTDGTVLSDQALIMRIDQVLTNLRGRVSGTGLELEATTLTNTLGELSSKGTLTATLGEFDNSAKGRLLANGTLLLTADALTNTGGSVTSKGAATLTVTDALVNQGGEVLSDAGLTLNSGTLDNSRSGRIAGKGVTVTTGAFDNHLDGRLTSTAAMTLTAAQVNNSEAGRIASAMALTAVVTGLDQHADGRLYGNGDVSLDLSRGHLNNQDGLITAPGQLLLKNFGTVDNQRGEISSAKGFTLAATSLDNTDGTVLSDQALIVRIDQLLTNLRGLVSGKGVDLTADTLNNTLGEVSSEAALKLDVTGDLSNRQGLLSSAGATSLEARSLDNAEGQVQADEVLTVRLAQALSNQAGTLGAGLGLNLRAASLDNRLAGAVLTDGQLDITLTGTLDNRSGGQVQAKGILTLTSQTLNNQGGRVVGQDLLTVNSDSALNRGGVIRADKLMTLLIGDLDNNQIGLSAAQKGVITGQAGLSFIGTRLNNQNGLLTAVGGMTLEADTVLNGAGRIASQSDLTATVDTVTQQGGELVAQGTLTLTGQRLDNRAGGLVGATKALKLEVDDLDNRAGEVSSQVGVELIGDALDNRDGGKVLAGTALQLLVERVINENKGLLFGQTLSLTGQRLDNAGGTLGSQQAQTLTLSGALDNRGGLLNSEAALTVKAASLDNTGGTLSSAEALKVSTDGALINQTGSITTDTTLTLVSDSLDNRQKGLLSGQGATRVTTGAFDNSQGGQLTGGDTLELIAGDVINQSAGRIASALALTASVTSLEQQGGELFSQTTLSLDLNKGQLNNQGGLINSPGALLLKNLKAVDNRGGEISSAQAFTLMAQSLDNSGGKLLGSQALTLDLVAFFRNLKGSVSATGLTIDSDSLSNDEGLISSRAGMTLTVDQALSNVKGTVIADGDLDVSAATANNTLGQITSQKALTAVIGNLQQQGGQLSALGALSLTGTTLNNSAQGWVGAGEALTLTVDDIDNQGGEISTQHGITLSGDTLTNSGGQILAQQALTLDVANITNHAQGVLSGKTGLTLTGASLDNSGGVMSGLQGLVIDLSGALNNSTGAIGSEGLLSIEAGSLTNTAGSVSSAGQLTLDIAGALGNQGGELVTDDTLTLTSSGLDNLQGTISAKGRVMIDTGDLDNSQKGRISSGERLDLTAAQLTNRDGGRIGSQQALVASVSGLDQQKGSLFSNTSLSLDVNQGLLDNQGGLITAPGALLLKNLKTVLNQGGEISSTQAFTLTAQSLDNSGGSLLSNQLLTLRIDQALNNVKGLIAAAGVDVTAASLDNTGGTLTSRNALDLTVTGRLTNRDKGLINAAETLKITSGDLNNRGGQLLGGGALTLTSAALDTGAQGLINSQGTLTVTADSLSADSGGEVSALGSLTLVLDALSLNASRLIGNAALSLDLKGADLTNRDGLISATGPLTLSRVRDVNNQGGEISSAQSFTLTARTLDNSGGQLISNALLTLQADSLLNQSGLISGWQGLDVTATSLDNRSNGTLSSRLGAVDVDLGVALLNSGNGALVSQTALTVTADRLDNRGGILSSGTGQTLTVTGLLDNSQKGLIDSGADLIVTANALDNSAGTLTSPGKVTLDLLGALTNTGGQLASGGDWLLKRSSAVHNQGGQLVSQRLMTLNTGLLDTSNRGTVAANGTLLITASGQVLNNADGLIYSQNGDVTLKAASLDNTAGAVQGQNALSVEVTGAVDNQKGRLIAQNGDLSVEGASLDSRGGLLSSLKGLLTTQITGVLRNGYAPNTTQGGVIQAQRLSLIALGGFDNYGGRVSASTGEALLTTANLDNRNGGIYAKGLVRVIGQDLDNSGDNDGQIAGGQVDLQLTGALNNRLGIIESDSRLAIKAASLDNRTGQIRSLGTSDAADFQIGTLFDNRNGTVEVANSNLILNAASFLNANGNLLHAGAGTFDISTANLTQAGGNLVTRGGLTITADNWTNSSVIQAGRLTVNVGTLNQTASGQLLASSALVGTGGSWTNEGVIASDGTLSLNLSGGYGGGGRTSSLGTLGLTASQLALTSAASLTGGARTELNITGLASNYGRITSAADLIVNAGSVNNYGTLGATQNLTFNTASLLNSQGLIFSGGDMQTNVGSLTNLKGDFYALNNLIIKGYGVERASQVSNISGSMESGGNFAISATAFENRTEGSDSQQASTAGRTLVKGIIGIKCYDCYTGNIVDYVVREYFEGGQDADVTASSILVSGKGFNFFGGGFLNSKSTISAVGDVVISADNVRNVGAVGGSVVRTRIYAMEDRWRFSDARYYNQRNNPDFPNIYYMNEVGEFRLGVVVAYYVGMFNRPYEFDVEDAVTSQYVGSIPVPFYTGTPNGELAVSLYDRNNLIEVPESITRLELLSDVEEILDGGSSGRSAVIQSGGNVSITATQNLQNSVIRQDYVVGGGTSKVQGTSPSGTGTAIIRVNAQLPPDLSQQQVNPLTLPGFSLPTSQNGLFRLSAQTGSNVAATQTTGAPQNWTLGSASVSVSQREQTVSDTQGRTLQFGTAGQVSTATRQLANVVRQNSGLSANASAFDSSAPADSANSLQLIAHSSGSPGATQVADVTQVQASNHNGVPLPVPVNGLATAVPVIASTASNTAATPTQVARVQALPGNTAPRNPHNYMIETNPALTDLRQFMSSDYLLASLGYDPETSAKRLGDGLYEQRLVQQAIVARTGQAFLAGQTSNETQLKYLMNNAIASKEQLNLKIGVTLSPPQVAALTHDIVWLEEHEVNGEKVLVPVLYLAQANNRLAPNGALIAGNDVTLTAGGNLDNVGTLRATNNLSATAGNDLVNVGLIEAGNRLDLLAGNDLFNKAGGILYGRDVTLTATRGDVINERTVIRDQRSTGGIQDFVEDVARIESANDLVVTAGRDVMNIGSTLQVGGDLSLIAARDMSIVAAQMEKARTLSLNNTRSSITQLGSSVSVGRDLIALSGRDINVVASDIDAKRDIAMAATENMTISSAADETHSLSRSKKLTVQTDHVKQVSADLNAGGSIALNAGQDLAVISSRITAGKNANLSAGENLSLLAAQDSDYYLYDKKSKGSWGKKKTKRDEVTDIRNVGSEITSGGDLTLESGGDQLYQVAKLTSGNDLTIESGGGITFEGVKDLHQESHTKSSSSLAWTSMKGKGRTDETLRQTEMVAKGELAIRAVEGLKIDIKQVDQQTVSQTIDAMVQADPQLAWLKEAEKRGDVDWRQVKELHDSFKYNNSSLGQGAMLAIMIIITVVTAGAGTFAAAGTAAGSAASGAATAAGFSTTTALTIGTAAHAAAVASLTSLTSQAAISTINNKGNLGAAFKSTVSSDSLKGALISGLTAGFTAGVIDPNLSGTSKPFNNLTKGFDLSSLKDIGGFVVNAGAQGLATGVINTAINGGSLGDNLTKALVSQAGNVAAAVGFYQIGSIANENYAKAFLKNDTQGMALWAEGGMGRTALHAMMGGAISSATGGDFATGAVAAGASQAMAGVLNNAFKDIPEFREAASKIVGLTAAGLAGGDVEQAAWVAGMADQYNRQLHPHEEKWLKDNAKKFAETLGITEQEAMERLSRQALKDVDYLWRAQLADGDDHAAKVFLSSAGQTFVNDLGVPQALFSTNGQQLFRPEMFADTADRTFYRQFVQSGISRELSSGLLKEMKDSGIDLKGESIDLLKASIDHPSVVVSGLWEGIKGLPESIVDSFKENGNAIGEGAAVALNDDLSDKLNALYGVDVSAAQQALLLIRTVSAVTGAGAVGKTGAKLTEEVAEAIGSKLDEMLNKAVILRNIADSQAARASSNFGQFSKAEGQLQEILGIWPPNSGGYSPVLNVTLDVGMQVDRFGYPGGNYISPLGASFGERALPSSYEATKPYFQYEVIQPIPGVTQAKVLPWFGQPGMGTQFQLPNSIQWYLDNGFLNEKK</sequence>
<dbReference type="SUPFAM" id="SSF51126">
    <property type="entry name" value="Pectin lyase-like"/>
    <property type="match status" value="1"/>
</dbReference>
<dbReference type="InterPro" id="IPR008638">
    <property type="entry name" value="FhaB/CdiA-like_TPS"/>
</dbReference>
<dbReference type="PANTHER" id="PTHR42059">
    <property type="entry name" value="TNT DOMAIN-CONTAINING PROTEIN"/>
    <property type="match status" value="1"/>
</dbReference>
<dbReference type="SMART" id="SM00912">
    <property type="entry name" value="Haemagg_act"/>
    <property type="match status" value="1"/>
</dbReference>
<dbReference type="Gene3D" id="2.160.20.10">
    <property type="entry name" value="Single-stranded right-handed beta-helix, Pectin lyase-like"/>
    <property type="match status" value="1"/>
</dbReference>
<evidence type="ECO:0000313" key="2">
    <source>
        <dbReference type="EMBL" id="MCV4375329.1"/>
    </source>
</evidence>
<name>A0ABT3BR56_9PSED</name>
<keyword evidence="3" id="KW-1185">Reference proteome</keyword>
<accession>A0ABT3BR56</accession>
<dbReference type="Pfam" id="PF13332">
    <property type="entry name" value="Fil_haemagg_2"/>
    <property type="match status" value="3"/>
</dbReference>
<dbReference type="Pfam" id="PF05860">
    <property type="entry name" value="TPS"/>
    <property type="match status" value="1"/>
</dbReference>
<comment type="caution">
    <text evidence="2">The sequence shown here is derived from an EMBL/GenBank/DDBJ whole genome shotgun (WGS) entry which is preliminary data.</text>
</comment>
<dbReference type="InterPro" id="IPR025331">
    <property type="entry name" value="TNT"/>
</dbReference>
<protein>
    <submittedName>
        <fullName evidence="2">Glycohydrolase toxin TNT-related protein</fullName>
    </submittedName>
</protein>
<feature type="domain" description="Filamentous haemagglutinin FhaB/tRNA nuclease CdiA-like TPS" evidence="1">
    <location>
        <begin position="64"/>
        <end position="186"/>
    </location>
</feature>
<proteinExistence type="predicted"/>
<dbReference type="GeneID" id="93559663"/>
<dbReference type="NCBIfam" id="TIGR01901">
    <property type="entry name" value="adhes_NPXG"/>
    <property type="match status" value="1"/>
</dbReference>
<evidence type="ECO:0000259" key="1">
    <source>
        <dbReference type="SMART" id="SM00912"/>
    </source>
</evidence>
<dbReference type="InterPro" id="IPR012334">
    <property type="entry name" value="Pectin_lyas_fold"/>
</dbReference>